<dbReference type="Proteomes" id="UP000327085">
    <property type="component" value="Chromosome 4"/>
</dbReference>
<reference evidence="12" key="1">
    <citation type="journal article" date="2020" name="Plant J.">
        <title>Transposons played a major role in the diversification between the closely related almond and peach genomes: results from the almond genome sequence.</title>
        <authorList>
            <person name="Alioto T."/>
            <person name="Alexiou K.G."/>
            <person name="Bardil A."/>
            <person name="Barteri F."/>
            <person name="Castanera R."/>
            <person name="Cruz F."/>
            <person name="Dhingra A."/>
            <person name="Duval H."/>
            <person name="Fernandez I Marti A."/>
            <person name="Frias L."/>
            <person name="Galan B."/>
            <person name="Garcia J.L."/>
            <person name="Howad W."/>
            <person name="Gomez-Garrido J."/>
            <person name="Gut M."/>
            <person name="Julca I."/>
            <person name="Morata J."/>
            <person name="Puigdomenech P."/>
            <person name="Ribeca P."/>
            <person name="Rubio Cabetas M.J."/>
            <person name="Vlasova A."/>
            <person name="Wirthensohn M."/>
            <person name="Garcia-Mas J."/>
            <person name="Gabaldon T."/>
            <person name="Casacuberta J.M."/>
            <person name="Arus P."/>
        </authorList>
    </citation>
    <scope>NUCLEOTIDE SEQUENCE [LARGE SCALE GENOMIC DNA]</scope>
    <source>
        <strain evidence="12">cv. Texas</strain>
    </source>
</reference>
<dbReference type="InterPro" id="IPR000477">
    <property type="entry name" value="RT_dom"/>
</dbReference>
<keyword evidence="3" id="KW-0808">Transferase</keyword>
<evidence type="ECO:0000313" key="11">
    <source>
        <dbReference type="EMBL" id="VVA39797.1"/>
    </source>
</evidence>
<feature type="non-terminal residue" evidence="11">
    <location>
        <position position="719"/>
    </location>
</feature>
<dbReference type="AlphaFoldDB" id="A0A5E4GIU9"/>
<dbReference type="Gene3D" id="3.30.70.270">
    <property type="match status" value="2"/>
</dbReference>
<feature type="non-terminal residue" evidence="11">
    <location>
        <position position="1"/>
    </location>
</feature>
<feature type="domain" description="Reverse transcriptase" evidence="10">
    <location>
        <begin position="1"/>
        <end position="321"/>
    </location>
</feature>
<dbReference type="GO" id="GO:0004519">
    <property type="term" value="F:endonuclease activity"/>
    <property type="evidence" value="ECO:0007669"/>
    <property type="project" value="UniProtKB-KW"/>
</dbReference>
<keyword evidence="2" id="KW-0645">Protease</keyword>
<dbReference type="Pfam" id="PF17921">
    <property type="entry name" value="Integrase_H2C2"/>
    <property type="match status" value="1"/>
</dbReference>
<dbReference type="Gene3D" id="2.40.70.10">
    <property type="entry name" value="Acid Proteases"/>
    <property type="match status" value="1"/>
</dbReference>
<dbReference type="CDD" id="cd09274">
    <property type="entry name" value="RNase_HI_RT_Ty3"/>
    <property type="match status" value="1"/>
</dbReference>
<dbReference type="Gene3D" id="1.10.340.70">
    <property type="match status" value="1"/>
</dbReference>
<evidence type="ECO:0000256" key="8">
    <source>
        <dbReference type="ARBA" id="ARBA00022918"/>
    </source>
</evidence>
<keyword evidence="7" id="KW-0378">Hydrolase</keyword>
<name>A0A5E4GIU9_PRUDU</name>
<dbReference type="PANTHER" id="PTHR37984">
    <property type="entry name" value="PROTEIN CBG26694"/>
    <property type="match status" value="1"/>
</dbReference>
<feature type="compositionally biased region" description="Low complexity" evidence="9">
    <location>
        <begin position="24"/>
        <end position="34"/>
    </location>
</feature>
<dbReference type="PROSITE" id="PS50878">
    <property type="entry name" value="RT_POL"/>
    <property type="match status" value="1"/>
</dbReference>
<dbReference type="EMBL" id="CABIKO010000849">
    <property type="protein sequence ID" value="VVA39797.1"/>
    <property type="molecule type" value="Genomic_DNA"/>
</dbReference>
<dbReference type="Gramene" id="VVA39797">
    <property type="protein sequence ID" value="VVA39797"/>
    <property type="gene ID" value="Prudul26B001603"/>
</dbReference>
<dbReference type="Pfam" id="PF08284">
    <property type="entry name" value="RVP_2"/>
    <property type="match status" value="1"/>
</dbReference>
<dbReference type="FunFam" id="3.30.70.270:FF:000020">
    <property type="entry name" value="Transposon Tf2-6 polyprotein-like Protein"/>
    <property type="match status" value="1"/>
</dbReference>
<dbReference type="InterPro" id="IPR041588">
    <property type="entry name" value="Integrase_H2C2"/>
</dbReference>
<dbReference type="GO" id="GO:0006508">
    <property type="term" value="P:proteolysis"/>
    <property type="evidence" value="ECO:0007669"/>
    <property type="project" value="UniProtKB-KW"/>
</dbReference>
<keyword evidence="8" id="KW-0695">RNA-directed DNA polymerase</keyword>
<accession>A0A5E4GIU9</accession>
<dbReference type="Gene3D" id="3.10.10.10">
    <property type="entry name" value="HIV Type 1 Reverse Transcriptase, subunit A, domain 1"/>
    <property type="match status" value="2"/>
</dbReference>
<dbReference type="Gene3D" id="3.10.20.370">
    <property type="match status" value="1"/>
</dbReference>
<dbReference type="EC" id="2.7.7.49" evidence="1"/>
<evidence type="ECO:0000256" key="5">
    <source>
        <dbReference type="ARBA" id="ARBA00022722"/>
    </source>
</evidence>
<evidence type="ECO:0000256" key="9">
    <source>
        <dbReference type="SAM" id="MobiDB-lite"/>
    </source>
</evidence>
<dbReference type="CDD" id="cd01647">
    <property type="entry name" value="RT_LTR"/>
    <property type="match status" value="1"/>
</dbReference>
<dbReference type="SUPFAM" id="SSF56672">
    <property type="entry name" value="DNA/RNA polymerases"/>
    <property type="match status" value="1"/>
</dbReference>
<keyword evidence="5" id="KW-0540">Nuclease</keyword>
<dbReference type="OMA" id="RCAENIF"/>
<dbReference type="FunFam" id="3.10.10.10:FF:000007">
    <property type="entry name" value="Retrovirus-related Pol polyprotein from transposon 17.6-like Protein"/>
    <property type="match status" value="1"/>
</dbReference>
<dbReference type="InterPro" id="IPR041373">
    <property type="entry name" value="RT_RNaseH"/>
</dbReference>
<dbReference type="InterPro" id="IPR043502">
    <property type="entry name" value="DNA/RNA_pol_sf"/>
</dbReference>
<dbReference type="FunFam" id="3.10.20.370:FF:000001">
    <property type="entry name" value="Retrovirus-related Pol polyprotein from transposon 17.6-like protein"/>
    <property type="match status" value="1"/>
</dbReference>
<proteinExistence type="predicted"/>
<evidence type="ECO:0000256" key="3">
    <source>
        <dbReference type="ARBA" id="ARBA00022679"/>
    </source>
</evidence>
<dbReference type="Pfam" id="PF00078">
    <property type="entry name" value="RVT_1"/>
    <property type="match status" value="1"/>
</dbReference>
<dbReference type="GO" id="GO:0008233">
    <property type="term" value="F:peptidase activity"/>
    <property type="evidence" value="ECO:0007669"/>
    <property type="project" value="UniProtKB-KW"/>
</dbReference>
<dbReference type="GO" id="GO:0003964">
    <property type="term" value="F:RNA-directed DNA polymerase activity"/>
    <property type="evidence" value="ECO:0007669"/>
    <property type="project" value="UniProtKB-KW"/>
</dbReference>
<organism evidence="11 12">
    <name type="scientific">Prunus dulcis</name>
    <name type="common">Almond</name>
    <name type="synonym">Amygdalus dulcis</name>
    <dbReference type="NCBI Taxonomy" id="3755"/>
    <lineage>
        <taxon>Eukaryota</taxon>
        <taxon>Viridiplantae</taxon>
        <taxon>Streptophyta</taxon>
        <taxon>Embryophyta</taxon>
        <taxon>Tracheophyta</taxon>
        <taxon>Spermatophyta</taxon>
        <taxon>Magnoliopsida</taxon>
        <taxon>eudicotyledons</taxon>
        <taxon>Gunneridae</taxon>
        <taxon>Pentapetalae</taxon>
        <taxon>rosids</taxon>
        <taxon>fabids</taxon>
        <taxon>Rosales</taxon>
        <taxon>Rosaceae</taxon>
        <taxon>Amygdaloideae</taxon>
        <taxon>Amygdaleae</taxon>
        <taxon>Prunus</taxon>
    </lineage>
</organism>
<dbReference type="InterPro" id="IPR050951">
    <property type="entry name" value="Retrovirus_Pol_polyprotein"/>
</dbReference>
<evidence type="ECO:0000313" key="12">
    <source>
        <dbReference type="Proteomes" id="UP000327085"/>
    </source>
</evidence>
<sequence length="719" mass="82419">QGPSKRGGSSSSSASGGWSGGRGSSSSSGRSGSRPAWTQYSGPQSTATDLIPLDLVDLDIILGMDWLEKHHASVDCFRKEVTLRSPGQPKVIFRGERRGCEGYLAHIIDTREIPLNLEDIPVVCDFPDIFPDDLPGLPPEREIEFTIELLPGTSPIYQTPYRMAPAELRELKIQLQELVDLGFIRPSVSPWGAPVLFLKGAKYFSKIDLRSGYHQLRIREEDIPKTAFRTRYGHYEFLVMPFGLTNAPAAFMDLMNRVFRPYLDHFVIVFIDDILVYSQTLEGHKKHLRLVLRTLRRKQLYAKFSKCQFWLDRVIFLGHVISAEGIYVDPQKVEAIVNWVQPTSVTEIRSFLGLAGYYRRFVEGFASIAAPLTRLTRKDVAFEWIEECEQSFQELKKRLTTAPVLALPDNAGNFVIYSDASLQGLGCVLMQHDRVIAYASRQLKKHEQNYPVHDLELAAVVFALKLWRHYLYGETCQIFTDHKSLKYFFTQRELNMRQRRWLELIKDYDCTIEYHPGRANVVADALSRKTTGNLTHLRTAYLPLLVELRKDGVELEMTQQGGLLASLHVRPILVERIIVAQLEDPTLCRIRGEVENGSRKDYAIRGDGALVTGTRICVPKNDYLKREILEEAHCSTYTMHPGSTKMYRTLREYYSWPHMKGDIAKYVSRCLICQQVKAERQKRSGLMQPLPIPEWKWERITMDFVFKLPRTSKGHDGIW</sequence>
<dbReference type="InParanoid" id="A0A5E4GIU9"/>
<dbReference type="InterPro" id="IPR021109">
    <property type="entry name" value="Peptidase_aspartic_dom_sf"/>
</dbReference>
<evidence type="ECO:0000256" key="7">
    <source>
        <dbReference type="ARBA" id="ARBA00022801"/>
    </source>
</evidence>
<evidence type="ECO:0000256" key="6">
    <source>
        <dbReference type="ARBA" id="ARBA00022759"/>
    </source>
</evidence>
<feature type="region of interest" description="Disordered" evidence="9">
    <location>
        <begin position="1"/>
        <end position="44"/>
    </location>
</feature>
<dbReference type="PANTHER" id="PTHR37984:SF5">
    <property type="entry name" value="PROTEIN NYNRIN-LIKE"/>
    <property type="match status" value="1"/>
</dbReference>
<protein>
    <recommendedName>
        <fullName evidence="1">RNA-directed DNA polymerase</fullName>
        <ecNumber evidence="1">2.7.7.49</ecNumber>
    </recommendedName>
</protein>
<evidence type="ECO:0000259" key="10">
    <source>
        <dbReference type="PROSITE" id="PS50878"/>
    </source>
</evidence>
<dbReference type="InterPro" id="IPR043128">
    <property type="entry name" value="Rev_trsase/Diguanyl_cyclase"/>
</dbReference>
<evidence type="ECO:0000256" key="2">
    <source>
        <dbReference type="ARBA" id="ARBA00022670"/>
    </source>
</evidence>
<dbReference type="Pfam" id="PF17917">
    <property type="entry name" value="RT_RNaseH"/>
    <property type="match status" value="1"/>
</dbReference>
<keyword evidence="6" id="KW-0255">Endonuclease</keyword>
<gene>
    <name evidence="11" type="ORF">ALMOND_2B001603</name>
</gene>
<feature type="compositionally biased region" description="Low complexity" evidence="9">
    <location>
        <begin position="1"/>
        <end position="16"/>
    </location>
</feature>
<keyword evidence="4" id="KW-0548">Nucleotidyltransferase</keyword>
<evidence type="ECO:0000256" key="4">
    <source>
        <dbReference type="ARBA" id="ARBA00022695"/>
    </source>
</evidence>
<evidence type="ECO:0000256" key="1">
    <source>
        <dbReference type="ARBA" id="ARBA00012493"/>
    </source>
</evidence>